<dbReference type="Gene3D" id="1.25.40.20">
    <property type="entry name" value="Ankyrin repeat-containing domain"/>
    <property type="match status" value="3"/>
</dbReference>
<dbReference type="PANTHER" id="PTHR10039">
    <property type="entry name" value="AMELOGENIN"/>
    <property type="match status" value="1"/>
</dbReference>
<evidence type="ECO:0000256" key="2">
    <source>
        <dbReference type="PROSITE-ProRule" id="PRU00023"/>
    </source>
</evidence>
<dbReference type="SUPFAM" id="SSF52540">
    <property type="entry name" value="P-loop containing nucleoside triphosphate hydrolases"/>
    <property type="match status" value="1"/>
</dbReference>
<sequence>NPTLGLEVQLRSEFSTIAHGGDGSVALATPPSLAHGNSDSSKTFRVRGLSATHNKRTIKGFLKSKLGLGGDSRLKICSLAHSPHRHEEKVATINFEGTSSVLQSDGNEWVIDAPGNDSSDDDIALSREYEQNIIIDSHFEGFTPMSSFENDADHKIDIVAVSGLGGHAFGSFKERGGKHMWLRDALPIDLPNARVLIYGYHTKLANSRSFQDLEALASTFRASLGAIRSQYTDNTRWKPLIFIGHSLGGVAVLIQKADRTLKALIQMNEGNRMDKSNFASTCGILFFGVPNQGIDISSLIPMVMDQPNMLFLMSLGKESGYLRDRHRAFCKAFTSRDTKIISFYETEESPTAQKHGNYWSMTGPRAVLVDSSSATHGRPWESEAHHIQAINRNHSDIVKFSLQDKYYYVVLQHLRQLAADAIDLTQNRFPEPKELTKEQKDCLQSLSFPEFGNRLNDVFDPHDATFQWIWKNKAFCQWLEGDKAIFWVRGKPGCGKSTLMKLLFQNRSTLSMQMANTFASGPIIASHFFCGRGARLERSIDGLLRSLLIQILKEDPSLFGYVLEAYRQMRESRNNSDGIQWSISNLRRIFTSSIIEKPPTRGVCIFIDGLDECDGPLQDHLSFLRRIVTHPAVKSTIKICVSSRPVAILCAGFQGYPELSLPEETSRDIYNYVHEKTEYLSQSGEDGDDDFQLLRAEIIQRANGVFLWVSLVVEELLKGDAEGDTICELRDRLSSIPPDLDGMYRRILGGIEERYREETRLMLRLILCALHPLTLEEFRFAMAFGSGRSFDSQISTTNSRELVRGDKEMEKRIRSRCGGLVEATTIEAEVHATVKFIHESVKDFLLSEDGIRVLELDPNESPVVEGHRYLLRSCIQYLTIPEIGDFLSSLEASHVQPSRISMAVSLIRQFPFLSYATPLWLEHWKAMEKLGVCQSSQVRRLEGKVRRQGQSHLQTWSTLYNAIADPNIPFATDTTLLHIATRAGITSFVEEELRTVDDVNTPRGQECTLLRAASISGNESLVKMLLQRGANVNDHDYFGYGNAIQAAAREGFGAIVRILLENGANVNGEGNYWGSALQAATFNGHTEVIQLLLRNGANVNAKGGYWGSALQAAAGASDKAGIEILLASGADINAESGYYGSPLQAAAYGGRKAVVQHLLENGADVNATGGAYGSALQAAAAKGNVTIVQILLEHGADTNAKGGRHGSPLQAAMRGVRGEHGKVAQLLLENGADVGAEDGIYSNMLRSAAVKGDDVIVRLLLRKAKDFPLDLLQVAMEYDNKKLVLLLFEEGLDVSTTDTQGCAAIHRIAYSGWASILSTAVDMGSDHLARDIQGRSPLHHAASGTSADCVSYLLGLSEDPNVPDRNGWTPLHWACKRGNMDAVKVLLENGGEKDRRTDLGWSPVRIALFHGHDDVVMHLLSAFKISYVISQGYSEQRGQQAEAERSGDGPEPFRRGGQHIHICDGFFLNRTTADQNTHAIGQQHFRDAEARVSFRLAAVNINLSLR</sequence>
<dbReference type="InterPro" id="IPR002110">
    <property type="entry name" value="Ankyrin_rpt"/>
</dbReference>
<feature type="repeat" description="ANK" evidence="2">
    <location>
        <begin position="1138"/>
        <end position="1170"/>
    </location>
</feature>
<dbReference type="PROSITE" id="PS50297">
    <property type="entry name" value="ANK_REP_REGION"/>
    <property type="match status" value="6"/>
</dbReference>
<accession>A0A9P8RLH5</accession>
<dbReference type="Pfam" id="PF24883">
    <property type="entry name" value="NPHP3_N"/>
    <property type="match status" value="1"/>
</dbReference>
<dbReference type="InterPro" id="IPR029058">
    <property type="entry name" value="AB_hydrolase_fold"/>
</dbReference>
<protein>
    <submittedName>
        <fullName evidence="5">Uncharacterized protein</fullName>
    </submittedName>
</protein>
<dbReference type="PANTHER" id="PTHR10039:SF5">
    <property type="entry name" value="NACHT DOMAIN-CONTAINING PROTEIN"/>
    <property type="match status" value="1"/>
</dbReference>
<feature type="repeat" description="ANK" evidence="2">
    <location>
        <begin position="1042"/>
        <end position="1071"/>
    </location>
</feature>
<feature type="domain" description="DUF7791" evidence="4">
    <location>
        <begin position="751"/>
        <end position="875"/>
    </location>
</feature>
<dbReference type="InterPro" id="IPR056884">
    <property type="entry name" value="NPHP3-like_N"/>
</dbReference>
<dbReference type="Proteomes" id="UP000750711">
    <property type="component" value="Unassembled WGS sequence"/>
</dbReference>
<dbReference type="InterPro" id="IPR036770">
    <property type="entry name" value="Ankyrin_rpt-contain_sf"/>
</dbReference>
<feature type="repeat" description="ANK" evidence="2">
    <location>
        <begin position="1005"/>
        <end position="1037"/>
    </location>
</feature>
<evidence type="ECO:0000256" key="1">
    <source>
        <dbReference type="ARBA" id="ARBA00022737"/>
    </source>
</evidence>
<dbReference type="Pfam" id="PF12796">
    <property type="entry name" value="Ank_2"/>
    <property type="match status" value="3"/>
</dbReference>
<keyword evidence="1" id="KW-0677">Repeat</keyword>
<dbReference type="SMART" id="SM00248">
    <property type="entry name" value="ANK"/>
    <property type="match status" value="11"/>
</dbReference>
<dbReference type="InterPro" id="IPR027417">
    <property type="entry name" value="P-loop_NTPase"/>
</dbReference>
<proteinExistence type="predicted"/>
<keyword evidence="6" id="KW-1185">Reference proteome</keyword>
<feature type="non-terminal residue" evidence="5">
    <location>
        <position position="1506"/>
    </location>
</feature>
<keyword evidence="2" id="KW-0040">ANK repeat</keyword>
<dbReference type="SUPFAM" id="SSF48403">
    <property type="entry name" value="Ankyrin repeat"/>
    <property type="match status" value="2"/>
</dbReference>
<evidence type="ECO:0000259" key="4">
    <source>
        <dbReference type="Pfam" id="PF25053"/>
    </source>
</evidence>
<feature type="domain" description="Nephrocystin 3-like N-terminal" evidence="3">
    <location>
        <begin position="465"/>
        <end position="644"/>
    </location>
</feature>
<gene>
    <name evidence="5" type="ORF">GP486_005853</name>
</gene>
<dbReference type="InterPro" id="IPR056693">
    <property type="entry name" value="DUF7791"/>
</dbReference>
<dbReference type="PROSITE" id="PS50088">
    <property type="entry name" value="ANK_REPEAT"/>
    <property type="match status" value="8"/>
</dbReference>
<dbReference type="SUPFAM" id="SSF53474">
    <property type="entry name" value="alpha/beta-Hydrolases"/>
    <property type="match status" value="1"/>
</dbReference>
<dbReference type="EMBL" id="JAGHQM010001178">
    <property type="protein sequence ID" value="KAH0556219.1"/>
    <property type="molecule type" value="Genomic_DNA"/>
</dbReference>
<name>A0A9P8RLH5_9PEZI</name>
<feature type="repeat" description="ANK" evidence="2">
    <location>
        <begin position="1072"/>
        <end position="1104"/>
    </location>
</feature>
<evidence type="ECO:0000313" key="5">
    <source>
        <dbReference type="EMBL" id="KAH0556219.1"/>
    </source>
</evidence>
<feature type="repeat" description="ANK" evidence="2">
    <location>
        <begin position="1204"/>
        <end position="1239"/>
    </location>
</feature>
<comment type="caution">
    <text evidence="5">The sequence shown here is derived from an EMBL/GenBank/DDBJ whole genome shotgun (WGS) entry which is preliminary data.</text>
</comment>
<evidence type="ECO:0000259" key="3">
    <source>
        <dbReference type="Pfam" id="PF24883"/>
    </source>
</evidence>
<dbReference type="Pfam" id="PF25053">
    <property type="entry name" value="DUF7791"/>
    <property type="match status" value="1"/>
</dbReference>
<feature type="repeat" description="ANK" evidence="2">
    <location>
        <begin position="1366"/>
        <end position="1398"/>
    </location>
</feature>
<feature type="repeat" description="ANK" evidence="2">
    <location>
        <begin position="1171"/>
        <end position="1203"/>
    </location>
</feature>
<feature type="repeat" description="ANK" evidence="2">
    <location>
        <begin position="1333"/>
        <end position="1365"/>
    </location>
</feature>
<evidence type="ECO:0000313" key="6">
    <source>
        <dbReference type="Proteomes" id="UP000750711"/>
    </source>
</evidence>
<dbReference type="Gene3D" id="3.40.50.300">
    <property type="entry name" value="P-loop containing nucleotide triphosphate hydrolases"/>
    <property type="match status" value="1"/>
</dbReference>
<reference evidence="5" key="1">
    <citation type="submission" date="2021-03" db="EMBL/GenBank/DDBJ databases">
        <title>Comparative genomics and phylogenomic investigation of the class Geoglossomycetes provide insights into ecological specialization and systematics.</title>
        <authorList>
            <person name="Melie T."/>
            <person name="Pirro S."/>
            <person name="Miller A.N."/>
            <person name="Quandt A."/>
        </authorList>
    </citation>
    <scope>NUCLEOTIDE SEQUENCE</scope>
    <source>
        <strain evidence="5">CAQ_001_2017</strain>
    </source>
</reference>
<organism evidence="5 6">
    <name type="scientific">Trichoglossum hirsutum</name>
    <dbReference type="NCBI Taxonomy" id="265104"/>
    <lineage>
        <taxon>Eukaryota</taxon>
        <taxon>Fungi</taxon>
        <taxon>Dikarya</taxon>
        <taxon>Ascomycota</taxon>
        <taxon>Pezizomycotina</taxon>
        <taxon>Geoglossomycetes</taxon>
        <taxon>Geoglossales</taxon>
        <taxon>Geoglossaceae</taxon>
        <taxon>Trichoglossum</taxon>
    </lineage>
</organism>